<keyword evidence="4" id="KW-1185">Reference proteome</keyword>
<feature type="domain" description="CCHC-type" evidence="2">
    <location>
        <begin position="197"/>
        <end position="213"/>
    </location>
</feature>
<dbReference type="AlphaFoldDB" id="A0AAN8J845"/>
<dbReference type="SUPFAM" id="SSF57756">
    <property type="entry name" value="Retrovirus zinc finger-like domains"/>
    <property type="match status" value="1"/>
</dbReference>
<dbReference type="Gene3D" id="4.10.60.10">
    <property type="entry name" value="Zinc finger, CCHC-type"/>
    <property type="match status" value="1"/>
</dbReference>
<name>A0AAN8J845_PATCE</name>
<sequence>MSQNQSENRVNNSEKLGGKNVDKLSKSVSRPIFRKEATVILSVKSKIESPAAHVIQAIRAVCGDDSILSCVPKSGVNYEISLIDEKCANLLLESDFTVDDEPVLVKSVSSRVRVVSFMHLSSLISDDEIEKKLCNWGVELVGPIMRRRYEREDVYDGTRYMKVRFPVGVSSLPYSVGFVTDAGLEYYKVRHDHQETVCFHCLSPEHLLANCPRRICRYCKCSGHIKRYCPKLTGSPSVEIEAIDGNGIWKAGATDVPNNPTTSEGNVLLSDRVNISDEIIPSVTDKESPKEPQPSNLMDSTPDEPSEMDEDIGDDTCLKVDDELNDKTDVIDGLVKTNDDYMYEGISDSQQDLLLIRKLIKAKGGKLKLVGISKKKNVKAFKSNASN</sequence>
<feature type="region of interest" description="Disordered" evidence="1">
    <location>
        <begin position="281"/>
        <end position="314"/>
    </location>
</feature>
<evidence type="ECO:0000256" key="1">
    <source>
        <dbReference type="SAM" id="MobiDB-lite"/>
    </source>
</evidence>
<dbReference type="GO" id="GO:0008270">
    <property type="term" value="F:zinc ion binding"/>
    <property type="evidence" value="ECO:0007669"/>
    <property type="project" value="InterPro"/>
</dbReference>
<accession>A0AAN8J845</accession>
<comment type="caution">
    <text evidence="3">The sequence shown here is derived from an EMBL/GenBank/DDBJ whole genome shotgun (WGS) entry which is preliminary data.</text>
</comment>
<dbReference type="Proteomes" id="UP001347796">
    <property type="component" value="Unassembled WGS sequence"/>
</dbReference>
<gene>
    <name evidence="3" type="ORF">SNE40_019774</name>
</gene>
<feature type="compositionally biased region" description="Acidic residues" evidence="1">
    <location>
        <begin position="301"/>
        <end position="314"/>
    </location>
</feature>
<reference evidence="3 4" key="1">
    <citation type="submission" date="2024-01" db="EMBL/GenBank/DDBJ databases">
        <title>The genome of the rayed Mediterranean limpet Patella caerulea (Linnaeus, 1758).</title>
        <authorList>
            <person name="Anh-Thu Weber A."/>
            <person name="Halstead-Nussloch G."/>
        </authorList>
    </citation>
    <scope>NUCLEOTIDE SEQUENCE [LARGE SCALE GENOMIC DNA]</scope>
    <source>
        <strain evidence="3">AATW-2023a</strain>
        <tissue evidence="3">Whole specimen</tissue>
    </source>
</reference>
<dbReference type="EMBL" id="JAZGQO010000014">
    <property type="protein sequence ID" value="KAK6171625.1"/>
    <property type="molecule type" value="Genomic_DNA"/>
</dbReference>
<feature type="domain" description="CCHC-type" evidence="2">
    <location>
        <begin position="215"/>
        <end position="231"/>
    </location>
</feature>
<dbReference type="GO" id="GO:0003676">
    <property type="term" value="F:nucleic acid binding"/>
    <property type="evidence" value="ECO:0007669"/>
    <property type="project" value="InterPro"/>
</dbReference>
<evidence type="ECO:0000259" key="2">
    <source>
        <dbReference type="SMART" id="SM00343"/>
    </source>
</evidence>
<evidence type="ECO:0000313" key="3">
    <source>
        <dbReference type="EMBL" id="KAK6171625.1"/>
    </source>
</evidence>
<protein>
    <recommendedName>
        <fullName evidence="2">CCHC-type domain-containing protein</fullName>
    </recommendedName>
</protein>
<proteinExistence type="predicted"/>
<dbReference type="InterPro" id="IPR036875">
    <property type="entry name" value="Znf_CCHC_sf"/>
</dbReference>
<dbReference type="SMART" id="SM00343">
    <property type="entry name" value="ZnF_C2HC"/>
    <property type="match status" value="2"/>
</dbReference>
<evidence type="ECO:0000313" key="4">
    <source>
        <dbReference type="Proteomes" id="UP001347796"/>
    </source>
</evidence>
<organism evidence="3 4">
    <name type="scientific">Patella caerulea</name>
    <name type="common">Rayed Mediterranean limpet</name>
    <dbReference type="NCBI Taxonomy" id="87958"/>
    <lineage>
        <taxon>Eukaryota</taxon>
        <taxon>Metazoa</taxon>
        <taxon>Spiralia</taxon>
        <taxon>Lophotrochozoa</taxon>
        <taxon>Mollusca</taxon>
        <taxon>Gastropoda</taxon>
        <taxon>Patellogastropoda</taxon>
        <taxon>Patelloidea</taxon>
        <taxon>Patellidae</taxon>
        <taxon>Patella</taxon>
    </lineage>
</organism>
<dbReference type="InterPro" id="IPR001878">
    <property type="entry name" value="Znf_CCHC"/>
</dbReference>